<dbReference type="AlphaFoldDB" id="A0A1Y5S8X3"/>
<evidence type="ECO:0000259" key="1">
    <source>
        <dbReference type="Pfam" id="PF14534"/>
    </source>
</evidence>
<dbReference type="NCBIfam" id="TIGR02246">
    <property type="entry name" value="SgcJ/EcaC family oxidoreductase"/>
    <property type="match status" value="1"/>
</dbReference>
<feature type="domain" description="DUF4440" evidence="1">
    <location>
        <begin position="11"/>
        <end position="118"/>
    </location>
</feature>
<dbReference type="InterPro" id="IPR011944">
    <property type="entry name" value="Steroid_delta5-4_isomerase"/>
</dbReference>
<reference evidence="2 3" key="1">
    <citation type="submission" date="2017-03" db="EMBL/GenBank/DDBJ databases">
        <authorList>
            <person name="Afonso C.L."/>
            <person name="Miller P.J."/>
            <person name="Scott M.A."/>
            <person name="Spackman E."/>
            <person name="Goraichik I."/>
            <person name="Dimitrov K.M."/>
            <person name="Suarez D.L."/>
            <person name="Swayne D.E."/>
        </authorList>
    </citation>
    <scope>NUCLEOTIDE SEQUENCE [LARGE SCALE GENOMIC DNA]</scope>
    <source>
        <strain evidence="2 3">CECT 8620</strain>
    </source>
</reference>
<organism evidence="2 3">
    <name type="scientific">Aquimixticola soesokkakensis</name>
    <dbReference type="NCBI Taxonomy" id="1519096"/>
    <lineage>
        <taxon>Bacteria</taxon>
        <taxon>Pseudomonadati</taxon>
        <taxon>Pseudomonadota</taxon>
        <taxon>Alphaproteobacteria</taxon>
        <taxon>Rhodobacterales</taxon>
        <taxon>Paracoccaceae</taxon>
        <taxon>Aquimixticola</taxon>
    </lineage>
</organism>
<gene>
    <name evidence="2" type="ORF">AQS8620_01201</name>
</gene>
<keyword evidence="3" id="KW-1185">Reference proteome</keyword>
<dbReference type="InterPro" id="IPR032710">
    <property type="entry name" value="NTF2-like_dom_sf"/>
</dbReference>
<protein>
    <submittedName>
        <fullName evidence="2">SnoaL-like domain protein</fullName>
    </submittedName>
</protein>
<name>A0A1Y5S8X3_9RHOB</name>
<proteinExistence type="predicted"/>
<sequence length="147" mass="15928">MTLARAQDMPRAFARAWGARDASAIAALFAEDADFVNVVGLWWRNRSAIARAHAYGLTRIFAQSDLRVGSVTCRDLGTVAVVHARLHLSGQTTPQGAKAEARQTVMSFVMQRQEAGWLCVSAQNTDVVAGVETHVATGGRLTPTDYR</sequence>
<dbReference type="Pfam" id="PF14534">
    <property type="entry name" value="DUF4440"/>
    <property type="match status" value="1"/>
</dbReference>
<dbReference type="EMBL" id="FWFS01000004">
    <property type="protein sequence ID" value="SLN35179.1"/>
    <property type="molecule type" value="Genomic_DNA"/>
</dbReference>
<evidence type="ECO:0000313" key="3">
    <source>
        <dbReference type="Proteomes" id="UP000193862"/>
    </source>
</evidence>
<dbReference type="InterPro" id="IPR027843">
    <property type="entry name" value="DUF4440"/>
</dbReference>
<dbReference type="SUPFAM" id="SSF54427">
    <property type="entry name" value="NTF2-like"/>
    <property type="match status" value="1"/>
</dbReference>
<accession>A0A1Y5S8X3</accession>
<dbReference type="Gene3D" id="3.10.450.50">
    <property type="match status" value="1"/>
</dbReference>
<evidence type="ECO:0000313" key="2">
    <source>
        <dbReference type="EMBL" id="SLN35179.1"/>
    </source>
</evidence>
<dbReference type="Proteomes" id="UP000193862">
    <property type="component" value="Unassembled WGS sequence"/>
</dbReference>